<dbReference type="Proteomes" id="UP001530377">
    <property type="component" value="Unassembled WGS sequence"/>
</dbReference>
<evidence type="ECO:0000256" key="1">
    <source>
        <dbReference type="ARBA" id="ARBA00022679"/>
    </source>
</evidence>
<evidence type="ECO:0000256" key="5">
    <source>
        <dbReference type="ARBA" id="ARBA00022833"/>
    </source>
</evidence>
<dbReference type="AlphaFoldDB" id="A0ABD3SB91"/>
<evidence type="ECO:0000313" key="9">
    <source>
        <dbReference type="EMBL" id="KAL3821673.1"/>
    </source>
</evidence>
<evidence type="ECO:0000256" key="7">
    <source>
        <dbReference type="SAM" id="Phobius"/>
    </source>
</evidence>
<keyword evidence="5" id="KW-0862">Zinc</keyword>
<evidence type="ECO:0000256" key="6">
    <source>
        <dbReference type="PROSITE-ProRule" id="PRU00175"/>
    </source>
</evidence>
<feature type="non-terminal residue" evidence="9">
    <location>
        <position position="1"/>
    </location>
</feature>
<keyword evidence="7" id="KW-0472">Membrane</keyword>
<organism evidence="9 10">
    <name type="scientific">Cyclostephanos tholiformis</name>
    <dbReference type="NCBI Taxonomy" id="382380"/>
    <lineage>
        <taxon>Eukaryota</taxon>
        <taxon>Sar</taxon>
        <taxon>Stramenopiles</taxon>
        <taxon>Ochrophyta</taxon>
        <taxon>Bacillariophyta</taxon>
        <taxon>Coscinodiscophyceae</taxon>
        <taxon>Thalassiosirophycidae</taxon>
        <taxon>Stephanodiscales</taxon>
        <taxon>Stephanodiscaceae</taxon>
        <taxon>Cyclostephanos</taxon>
    </lineage>
</organism>
<evidence type="ECO:0000256" key="4">
    <source>
        <dbReference type="ARBA" id="ARBA00022786"/>
    </source>
</evidence>
<dbReference type="Gene3D" id="3.30.40.10">
    <property type="entry name" value="Zinc/RING finger domain, C3HC4 (zinc finger)"/>
    <property type="match status" value="1"/>
</dbReference>
<keyword evidence="3 6" id="KW-0863">Zinc-finger</keyword>
<dbReference type="EMBL" id="JALLPB020000088">
    <property type="protein sequence ID" value="KAL3821673.1"/>
    <property type="molecule type" value="Genomic_DNA"/>
</dbReference>
<evidence type="ECO:0000256" key="3">
    <source>
        <dbReference type="ARBA" id="ARBA00022771"/>
    </source>
</evidence>
<keyword evidence="7" id="KW-0812">Transmembrane</keyword>
<protein>
    <recommendedName>
        <fullName evidence="8">RING-type domain-containing protein</fullName>
    </recommendedName>
</protein>
<dbReference type="SMART" id="SM00184">
    <property type="entry name" value="RING"/>
    <property type="match status" value="1"/>
</dbReference>
<sequence>ASETRNNDHAMDESEDTVDYMERRARIMELAQQQQIALQRLDELVENQRNVQANYYPRSADQDNVPAELGGRPLDDEGGISLVDDMREHFRDHDTGQRPRRRNQLMNWQYGAHSYSCSLTSMYFTLSAFTAILSLVTTPSNVLFPSTVMRVTPLSPPTKATSVGEVHQKNFALDGRVDIDDMGLKRSDIWDAVVAHSQAKRSSSTESSKWRSESKYAPPSSTSWTGSFFNILGEGKDRFIGRPQDTIEQYILLQELKFRTVLAHFLLSEIPTTSENSASTETEIDKPTSQKKWAFPWEWIKKKSVNRIAVFDGRLEQSVQIGNNVTTQSLLSSILGAMNLSFLEPTKEDDDTTYIPNTASRIISPPFMTIVDKIFSSTPRLIAIANLLIAFTFLLQTAVADFFLGNCITPNPVGNIPDVANSRTPRQSFPDEFSRRRRAGRERFVGFLLFKLLLISVVYELDSVDLFVFLSWYTLLAFLKSLSHLAGNVAHHASQSGEPPRPGVLHLLVLVLACNVSAAVGCVAIFHDWNMLLLLTFDCIVLGIDVVIHLMRYAFSTAEEVHRIKILSLEERQLELLAQRGVQTVGSNYATGSSRGMEMEGDEHESRPLVDDYISLDNELRQIDGAIQMDESAYGQRIASIDTAIFAFEMIALCLTIAHFLHVWSLHGTAGLSLVDGVLALHLHSTISLLGNKISERRNMHRVTREINKSFSDACDLDIRKASAAGDVCCICLNTLMVGGVKTIACGHLFHTNCLREVLERERSFASAKCPLCRASVVTGRHDLPLVQHVGAVGAGVENRRAQPVQQANQQVNIEEQSLLRFSTEHLFPSWLPIPAFAFEVVRRESQVIVEPNLNPEAGWQRFFRRGGQVQDDDVNVEGNNQLQPHEEQEPSFWRRVLILVGAIPMSPEEEAIALEQLVDMFPQYERADLLRELRSRRSAEAVAESILLGIFSGIPRGSG</sequence>
<evidence type="ECO:0000259" key="8">
    <source>
        <dbReference type="PROSITE" id="PS50089"/>
    </source>
</evidence>
<comment type="caution">
    <text evidence="9">The sequence shown here is derived from an EMBL/GenBank/DDBJ whole genome shotgun (WGS) entry which is preliminary data.</text>
</comment>
<gene>
    <name evidence="9" type="ORF">ACHAXA_006093</name>
</gene>
<dbReference type="PANTHER" id="PTHR15067:SF4">
    <property type="entry name" value="E3 UBIQUITIN-PROTEIN LIGASE RNF8"/>
    <property type="match status" value="1"/>
</dbReference>
<evidence type="ECO:0000313" key="10">
    <source>
        <dbReference type="Proteomes" id="UP001530377"/>
    </source>
</evidence>
<feature type="transmembrane region" description="Helical" evidence="7">
    <location>
        <begin position="444"/>
        <end position="461"/>
    </location>
</feature>
<feature type="transmembrane region" description="Helical" evidence="7">
    <location>
        <begin position="532"/>
        <end position="555"/>
    </location>
</feature>
<feature type="domain" description="RING-type" evidence="8">
    <location>
        <begin position="729"/>
        <end position="774"/>
    </location>
</feature>
<dbReference type="SUPFAM" id="SSF57850">
    <property type="entry name" value="RING/U-box"/>
    <property type="match status" value="1"/>
</dbReference>
<proteinExistence type="predicted"/>
<dbReference type="PROSITE" id="PS50089">
    <property type="entry name" value="ZF_RING_2"/>
    <property type="match status" value="1"/>
</dbReference>
<name>A0ABD3SB91_9STRA</name>
<keyword evidence="10" id="KW-1185">Reference proteome</keyword>
<evidence type="ECO:0000256" key="2">
    <source>
        <dbReference type="ARBA" id="ARBA00022723"/>
    </source>
</evidence>
<dbReference type="Pfam" id="PF13639">
    <property type="entry name" value="zf-RING_2"/>
    <property type="match status" value="1"/>
</dbReference>
<dbReference type="GO" id="GO:0016740">
    <property type="term" value="F:transferase activity"/>
    <property type="evidence" value="ECO:0007669"/>
    <property type="project" value="UniProtKB-KW"/>
</dbReference>
<dbReference type="GO" id="GO:0008270">
    <property type="term" value="F:zinc ion binding"/>
    <property type="evidence" value="ECO:0007669"/>
    <property type="project" value="UniProtKB-KW"/>
</dbReference>
<keyword evidence="1" id="KW-0808">Transferase</keyword>
<feature type="transmembrane region" description="Helical" evidence="7">
    <location>
        <begin position="504"/>
        <end position="526"/>
    </location>
</feature>
<accession>A0ABD3SB91</accession>
<dbReference type="InterPro" id="IPR013083">
    <property type="entry name" value="Znf_RING/FYVE/PHD"/>
</dbReference>
<keyword evidence="7" id="KW-1133">Transmembrane helix</keyword>
<keyword evidence="4" id="KW-0833">Ubl conjugation pathway</keyword>
<dbReference type="InterPro" id="IPR001841">
    <property type="entry name" value="Znf_RING"/>
</dbReference>
<reference evidence="9 10" key="1">
    <citation type="submission" date="2024-10" db="EMBL/GenBank/DDBJ databases">
        <title>Updated reference genomes for cyclostephanoid diatoms.</title>
        <authorList>
            <person name="Roberts W.R."/>
            <person name="Alverson A.J."/>
        </authorList>
    </citation>
    <scope>NUCLEOTIDE SEQUENCE [LARGE SCALE GENOMIC DNA]</scope>
    <source>
        <strain evidence="9 10">AJA228-03</strain>
    </source>
</reference>
<keyword evidence="2" id="KW-0479">Metal-binding</keyword>
<dbReference type="PANTHER" id="PTHR15067">
    <property type="entry name" value="E3 UBIQUITIN-PROTEIN LIGASE RNF8"/>
    <property type="match status" value="1"/>
</dbReference>
<feature type="transmembrane region" description="Helical" evidence="7">
    <location>
        <begin position="381"/>
        <end position="404"/>
    </location>
</feature>